<evidence type="ECO:0000259" key="4">
    <source>
        <dbReference type="PROSITE" id="PS50893"/>
    </source>
</evidence>
<accession>A0ABS7EYB5</accession>
<evidence type="ECO:0000256" key="1">
    <source>
        <dbReference type="ARBA" id="ARBA00022448"/>
    </source>
</evidence>
<dbReference type="InterPro" id="IPR017911">
    <property type="entry name" value="MacB-like_ATP-bd"/>
</dbReference>
<evidence type="ECO:0000256" key="3">
    <source>
        <dbReference type="ARBA" id="ARBA00022840"/>
    </source>
</evidence>
<dbReference type="SMART" id="SM00382">
    <property type="entry name" value="AAA"/>
    <property type="match status" value="1"/>
</dbReference>
<dbReference type="InterPro" id="IPR017871">
    <property type="entry name" value="ABC_transporter-like_CS"/>
</dbReference>
<gene>
    <name evidence="5" type="ORF">K1J50_02525</name>
</gene>
<dbReference type="CDD" id="cd03255">
    <property type="entry name" value="ABC_MJ0796_LolCDE_FtsE"/>
    <property type="match status" value="1"/>
</dbReference>
<dbReference type="InterPro" id="IPR015854">
    <property type="entry name" value="ABC_transpr_LolD-like"/>
</dbReference>
<dbReference type="PROSITE" id="PS50893">
    <property type="entry name" value="ABC_TRANSPORTER_2"/>
    <property type="match status" value="1"/>
</dbReference>
<name>A0ABS7EYB5_9PROT</name>
<dbReference type="RefSeq" id="WP_220115855.1">
    <property type="nucleotide sequence ID" value="NZ_JAHZUY010000003.1"/>
</dbReference>
<feature type="domain" description="ABC transporter" evidence="4">
    <location>
        <begin position="7"/>
        <end position="246"/>
    </location>
</feature>
<dbReference type="InterPro" id="IPR027417">
    <property type="entry name" value="P-loop_NTPase"/>
</dbReference>
<dbReference type="PANTHER" id="PTHR24220">
    <property type="entry name" value="IMPORT ATP-BINDING PROTEIN"/>
    <property type="match status" value="1"/>
</dbReference>
<organism evidence="5 6">
    <name type="scientific">Caldovatus aquaticus</name>
    <dbReference type="NCBI Taxonomy" id="2865671"/>
    <lineage>
        <taxon>Bacteria</taxon>
        <taxon>Pseudomonadati</taxon>
        <taxon>Pseudomonadota</taxon>
        <taxon>Alphaproteobacteria</taxon>
        <taxon>Acetobacterales</taxon>
        <taxon>Roseomonadaceae</taxon>
        <taxon>Caldovatus</taxon>
    </lineage>
</organism>
<protein>
    <submittedName>
        <fullName evidence="5">ATP-binding cassette domain-containing protein</fullName>
    </submittedName>
</protein>
<dbReference type="Proteomes" id="UP001519924">
    <property type="component" value="Unassembled WGS sequence"/>
</dbReference>
<keyword evidence="3 5" id="KW-0067">ATP-binding</keyword>
<keyword evidence="6" id="KW-1185">Reference proteome</keyword>
<dbReference type="Pfam" id="PF00005">
    <property type="entry name" value="ABC_tran"/>
    <property type="match status" value="1"/>
</dbReference>
<dbReference type="NCBIfam" id="TIGR02982">
    <property type="entry name" value="heterocyst_DevA"/>
    <property type="match status" value="1"/>
</dbReference>
<comment type="caution">
    <text evidence="5">The sequence shown here is derived from an EMBL/GenBank/DDBJ whole genome shotgun (WGS) entry which is preliminary data.</text>
</comment>
<dbReference type="InterPro" id="IPR003593">
    <property type="entry name" value="AAA+_ATPase"/>
</dbReference>
<dbReference type="SUPFAM" id="SSF52540">
    <property type="entry name" value="P-loop containing nucleoside triphosphate hydrolases"/>
    <property type="match status" value="1"/>
</dbReference>
<dbReference type="Gene3D" id="3.40.50.300">
    <property type="entry name" value="P-loop containing nucleotide triphosphate hydrolases"/>
    <property type="match status" value="1"/>
</dbReference>
<proteinExistence type="predicted"/>
<dbReference type="GO" id="GO:0005524">
    <property type="term" value="F:ATP binding"/>
    <property type="evidence" value="ECO:0007669"/>
    <property type="project" value="UniProtKB-KW"/>
</dbReference>
<dbReference type="InterPro" id="IPR003439">
    <property type="entry name" value="ABC_transporter-like_ATP-bd"/>
</dbReference>
<dbReference type="InterPro" id="IPR014324">
    <property type="entry name" value="ABC_heterocyst_DevA"/>
</dbReference>
<evidence type="ECO:0000313" key="6">
    <source>
        <dbReference type="Proteomes" id="UP001519924"/>
    </source>
</evidence>
<sequence length="247" mass="25815">MRDQAPVLLRGVSYAYGEGELRRPVLRAVDLTVGPGEIVLLTGPSGSGKTTLLTLIGALRAMQEGSAAVLGRELMGADEAARVALRRRIGFIFQHHNLLGFLTARQNVAMALELDPALRERERLARAGAMLEAVGLGAHADRVPAQLSGGQRQRVAVARALAGSPGLVLADEPTAALDRASGGEVVRLLRDLARSRGVPILMVTHDPRILDIADRVVALEDGRIVAAHAGAADRGGPPPLSAAAARG</sequence>
<evidence type="ECO:0000313" key="5">
    <source>
        <dbReference type="EMBL" id="MBW8268353.1"/>
    </source>
</evidence>
<dbReference type="EMBL" id="JAHZUY010000003">
    <property type="protein sequence ID" value="MBW8268353.1"/>
    <property type="molecule type" value="Genomic_DNA"/>
</dbReference>
<keyword evidence="1" id="KW-0813">Transport</keyword>
<dbReference type="PANTHER" id="PTHR24220:SF376">
    <property type="entry name" value="ABC TRANSPORTER"/>
    <property type="match status" value="1"/>
</dbReference>
<reference evidence="5 6" key="1">
    <citation type="submission" date="2021-08" db="EMBL/GenBank/DDBJ databases">
        <title>Caldovatus sediminis gen. nov., sp. nov., a moderately thermophilic bacterium isolated from a hot spring.</title>
        <authorList>
            <person name="Hu C.-J."/>
            <person name="Li W.-J."/>
            <person name="Xian W.-D."/>
        </authorList>
    </citation>
    <scope>NUCLEOTIDE SEQUENCE [LARGE SCALE GENOMIC DNA]</scope>
    <source>
        <strain evidence="5 6">SYSU G05006</strain>
    </source>
</reference>
<dbReference type="PROSITE" id="PS00211">
    <property type="entry name" value="ABC_TRANSPORTER_1"/>
    <property type="match status" value="1"/>
</dbReference>
<keyword evidence="2" id="KW-0547">Nucleotide-binding</keyword>
<evidence type="ECO:0000256" key="2">
    <source>
        <dbReference type="ARBA" id="ARBA00022741"/>
    </source>
</evidence>